<evidence type="ECO:0000256" key="3">
    <source>
        <dbReference type="ARBA" id="ARBA00022679"/>
    </source>
</evidence>
<evidence type="ECO:0000256" key="8">
    <source>
        <dbReference type="SAM" id="Phobius"/>
    </source>
</evidence>
<keyword evidence="4" id="KW-0547">Nucleotide-binding</keyword>
<dbReference type="PANTHER" id="PTHR43065">
    <property type="entry name" value="SENSOR HISTIDINE KINASE"/>
    <property type="match status" value="1"/>
</dbReference>
<evidence type="ECO:0000313" key="10">
    <source>
        <dbReference type="EMBL" id="MFD1000065.1"/>
    </source>
</evidence>
<dbReference type="InterPro" id="IPR004358">
    <property type="entry name" value="Sig_transdc_His_kin-like_C"/>
</dbReference>
<proteinExistence type="predicted"/>
<evidence type="ECO:0000313" key="11">
    <source>
        <dbReference type="Proteomes" id="UP001597112"/>
    </source>
</evidence>
<feature type="transmembrane region" description="Helical" evidence="8">
    <location>
        <begin position="12"/>
        <end position="29"/>
    </location>
</feature>
<evidence type="ECO:0000256" key="1">
    <source>
        <dbReference type="ARBA" id="ARBA00000085"/>
    </source>
</evidence>
<evidence type="ECO:0000256" key="2">
    <source>
        <dbReference type="ARBA" id="ARBA00012438"/>
    </source>
</evidence>
<sequence>MIYKNFRLNIIIRVLCIVALSLALAFIIVERPMFFALSTVIVLLLVSVVSLIRYIDKSNKDLTHFLLSIRQGAFTESYTSGNRGKQYEQLSGALNDIVTEFSKLNLEKELHYQYLQTLNENISVAILSFDAAEKLMMMNSAAKNLLNHPSLVTLSHFKDIDTELYHAIKQIQPEQRKVVQVFIGEDPYQLSVQAKEIVLQGKPVRIILLQNLNQELEEKEIEAWHQLMRVLTHEIMNSVTPIASLTAAVESILKHPDGTRKDLSTLSDDHIDDIFSSLATIGSRSKGLMNFVKTYKTYAKPIHAQFESVNVTDIVNRVAVLLAPDLQASNVQLVIKSPAIAVEAKTDIALIEQVLINLVKNALEAVEHDGTGIISIDIRKKNNRVSIAVTDNGSGIDPEVLPRIFVPFFTTKSKGSGIGLSLSRQIMKLHGGTIQVHLPEKGSIFTLEW</sequence>
<name>A0ABW3K3M7_9BACT</name>
<keyword evidence="7" id="KW-0902">Two-component regulatory system</keyword>
<keyword evidence="11" id="KW-1185">Reference proteome</keyword>
<dbReference type="PRINTS" id="PR00344">
    <property type="entry name" value="BCTRLSENSOR"/>
</dbReference>
<dbReference type="EMBL" id="JBHTKA010000003">
    <property type="protein sequence ID" value="MFD1000065.1"/>
    <property type="molecule type" value="Genomic_DNA"/>
</dbReference>
<keyword evidence="8" id="KW-1133">Transmembrane helix</keyword>
<keyword evidence="5 10" id="KW-0418">Kinase</keyword>
<keyword evidence="6" id="KW-0067">ATP-binding</keyword>
<evidence type="ECO:0000256" key="4">
    <source>
        <dbReference type="ARBA" id="ARBA00022741"/>
    </source>
</evidence>
<dbReference type="RefSeq" id="WP_377579349.1">
    <property type="nucleotide sequence ID" value="NZ_JBHTKA010000003.1"/>
</dbReference>
<accession>A0ABW3K3M7</accession>
<dbReference type="InterPro" id="IPR036890">
    <property type="entry name" value="HATPase_C_sf"/>
</dbReference>
<dbReference type="EC" id="2.7.13.3" evidence="2"/>
<dbReference type="InterPro" id="IPR005467">
    <property type="entry name" value="His_kinase_dom"/>
</dbReference>
<keyword evidence="8" id="KW-0812">Transmembrane</keyword>
<keyword evidence="8" id="KW-0472">Membrane</keyword>
<dbReference type="PROSITE" id="PS50109">
    <property type="entry name" value="HIS_KIN"/>
    <property type="match status" value="1"/>
</dbReference>
<evidence type="ECO:0000259" key="9">
    <source>
        <dbReference type="PROSITE" id="PS50109"/>
    </source>
</evidence>
<organism evidence="10 11">
    <name type="scientific">Ohtaekwangia kribbensis</name>
    <dbReference type="NCBI Taxonomy" id="688913"/>
    <lineage>
        <taxon>Bacteria</taxon>
        <taxon>Pseudomonadati</taxon>
        <taxon>Bacteroidota</taxon>
        <taxon>Cytophagia</taxon>
        <taxon>Cytophagales</taxon>
        <taxon>Fulvivirgaceae</taxon>
        <taxon>Ohtaekwangia</taxon>
    </lineage>
</organism>
<dbReference type="Pfam" id="PF02518">
    <property type="entry name" value="HATPase_c"/>
    <property type="match status" value="1"/>
</dbReference>
<evidence type="ECO:0000256" key="5">
    <source>
        <dbReference type="ARBA" id="ARBA00022777"/>
    </source>
</evidence>
<dbReference type="SMART" id="SM00387">
    <property type="entry name" value="HATPase_c"/>
    <property type="match status" value="1"/>
</dbReference>
<evidence type="ECO:0000256" key="7">
    <source>
        <dbReference type="ARBA" id="ARBA00023012"/>
    </source>
</evidence>
<dbReference type="Gene3D" id="3.30.565.10">
    <property type="entry name" value="Histidine kinase-like ATPase, C-terminal domain"/>
    <property type="match status" value="1"/>
</dbReference>
<dbReference type="SUPFAM" id="SSF55874">
    <property type="entry name" value="ATPase domain of HSP90 chaperone/DNA topoisomerase II/histidine kinase"/>
    <property type="match status" value="1"/>
</dbReference>
<evidence type="ECO:0000256" key="6">
    <source>
        <dbReference type="ARBA" id="ARBA00022840"/>
    </source>
</evidence>
<feature type="transmembrane region" description="Helical" evidence="8">
    <location>
        <begin position="35"/>
        <end position="55"/>
    </location>
</feature>
<comment type="catalytic activity">
    <reaction evidence="1">
        <text>ATP + protein L-histidine = ADP + protein N-phospho-L-histidine.</text>
        <dbReference type="EC" id="2.7.13.3"/>
    </reaction>
</comment>
<feature type="domain" description="Histidine kinase" evidence="9">
    <location>
        <begin position="230"/>
        <end position="449"/>
    </location>
</feature>
<protein>
    <recommendedName>
        <fullName evidence="2">histidine kinase</fullName>
        <ecNumber evidence="2">2.7.13.3</ecNumber>
    </recommendedName>
</protein>
<dbReference type="GO" id="GO:0016301">
    <property type="term" value="F:kinase activity"/>
    <property type="evidence" value="ECO:0007669"/>
    <property type="project" value="UniProtKB-KW"/>
</dbReference>
<keyword evidence="3" id="KW-0808">Transferase</keyword>
<dbReference type="Proteomes" id="UP001597112">
    <property type="component" value="Unassembled WGS sequence"/>
</dbReference>
<gene>
    <name evidence="10" type="ORF">ACFQ21_12150</name>
</gene>
<reference evidence="11" key="1">
    <citation type="journal article" date="2019" name="Int. J. Syst. Evol. Microbiol.">
        <title>The Global Catalogue of Microorganisms (GCM) 10K type strain sequencing project: providing services to taxonomists for standard genome sequencing and annotation.</title>
        <authorList>
            <consortium name="The Broad Institute Genomics Platform"/>
            <consortium name="The Broad Institute Genome Sequencing Center for Infectious Disease"/>
            <person name="Wu L."/>
            <person name="Ma J."/>
        </authorList>
    </citation>
    <scope>NUCLEOTIDE SEQUENCE [LARGE SCALE GENOMIC DNA]</scope>
    <source>
        <strain evidence="11">CCUG 58938</strain>
    </source>
</reference>
<comment type="caution">
    <text evidence="10">The sequence shown here is derived from an EMBL/GenBank/DDBJ whole genome shotgun (WGS) entry which is preliminary data.</text>
</comment>
<dbReference type="InterPro" id="IPR003594">
    <property type="entry name" value="HATPase_dom"/>
</dbReference>
<dbReference type="PANTHER" id="PTHR43065:SF46">
    <property type="entry name" value="C4-DICARBOXYLATE TRANSPORT SENSOR PROTEIN DCTB"/>
    <property type="match status" value="1"/>
</dbReference>